<protein>
    <submittedName>
        <fullName evidence="2">Uncharacterized protein</fullName>
    </submittedName>
</protein>
<organism evidence="2 3">
    <name type="scientific">Oryza sativa subsp. indica</name>
    <name type="common">Rice</name>
    <dbReference type="NCBI Taxonomy" id="39946"/>
    <lineage>
        <taxon>Eukaryota</taxon>
        <taxon>Viridiplantae</taxon>
        <taxon>Streptophyta</taxon>
        <taxon>Embryophyta</taxon>
        <taxon>Tracheophyta</taxon>
        <taxon>Spermatophyta</taxon>
        <taxon>Magnoliopsida</taxon>
        <taxon>Liliopsida</taxon>
        <taxon>Poales</taxon>
        <taxon>Poaceae</taxon>
        <taxon>BOP clade</taxon>
        <taxon>Oryzoideae</taxon>
        <taxon>Oryzeae</taxon>
        <taxon>Oryzinae</taxon>
        <taxon>Oryza</taxon>
        <taxon>Oryza sativa</taxon>
    </lineage>
</organism>
<proteinExistence type="predicted"/>
<feature type="compositionally biased region" description="Low complexity" evidence="1">
    <location>
        <begin position="159"/>
        <end position="178"/>
    </location>
</feature>
<dbReference type="Proteomes" id="UP000007015">
    <property type="component" value="Chromosome 3"/>
</dbReference>
<dbReference type="EMBL" id="CM000128">
    <property type="protein sequence ID" value="EEC74712.1"/>
    <property type="molecule type" value="Genomic_DNA"/>
</dbReference>
<evidence type="ECO:0000313" key="2">
    <source>
        <dbReference type="EMBL" id="EEC74712.1"/>
    </source>
</evidence>
<name>B8AQE9_ORYSI</name>
<evidence type="ECO:0000256" key="1">
    <source>
        <dbReference type="SAM" id="MobiDB-lite"/>
    </source>
</evidence>
<gene>
    <name evidence="2" type="ORF">OsI_10431</name>
</gene>
<reference evidence="2 3" key="1">
    <citation type="journal article" date="2005" name="PLoS Biol.">
        <title>The genomes of Oryza sativa: a history of duplications.</title>
        <authorList>
            <person name="Yu J."/>
            <person name="Wang J."/>
            <person name="Lin W."/>
            <person name="Li S."/>
            <person name="Li H."/>
            <person name="Zhou J."/>
            <person name="Ni P."/>
            <person name="Dong W."/>
            <person name="Hu S."/>
            <person name="Zeng C."/>
            <person name="Zhang J."/>
            <person name="Zhang Y."/>
            <person name="Li R."/>
            <person name="Xu Z."/>
            <person name="Li S."/>
            <person name="Li X."/>
            <person name="Zheng H."/>
            <person name="Cong L."/>
            <person name="Lin L."/>
            <person name="Yin J."/>
            <person name="Geng J."/>
            <person name="Li G."/>
            <person name="Shi J."/>
            <person name="Liu J."/>
            <person name="Lv H."/>
            <person name="Li J."/>
            <person name="Wang J."/>
            <person name="Deng Y."/>
            <person name="Ran L."/>
            <person name="Shi X."/>
            <person name="Wang X."/>
            <person name="Wu Q."/>
            <person name="Li C."/>
            <person name="Ren X."/>
            <person name="Wang J."/>
            <person name="Wang X."/>
            <person name="Li D."/>
            <person name="Liu D."/>
            <person name="Zhang X."/>
            <person name="Ji Z."/>
            <person name="Zhao W."/>
            <person name="Sun Y."/>
            <person name="Zhang Z."/>
            <person name="Bao J."/>
            <person name="Han Y."/>
            <person name="Dong L."/>
            <person name="Ji J."/>
            <person name="Chen P."/>
            <person name="Wu S."/>
            <person name="Liu J."/>
            <person name="Xiao Y."/>
            <person name="Bu D."/>
            <person name="Tan J."/>
            <person name="Yang L."/>
            <person name="Ye C."/>
            <person name="Zhang J."/>
            <person name="Xu J."/>
            <person name="Zhou Y."/>
            <person name="Yu Y."/>
            <person name="Zhang B."/>
            <person name="Zhuang S."/>
            <person name="Wei H."/>
            <person name="Liu B."/>
            <person name="Lei M."/>
            <person name="Yu H."/>
            <person name="Li Y."/>
            <person name="Xu H."/>
            <person name="Wei S."/>
            <person name="He X."/>
            <person name="Fang L."/>
            <person name="Zhang Z."/>
            <person name="Zhang Y."/>
            <person name="Huang X."/>
            <person name="Su Z."/>
            <person name="Tong W."/>
            <person name="Li J."/>
            <person name="Tong Z."/>
            <person name="Li S."/>
            <person name="Ye J."/>
            <person name="Wang L."/>
            <person name="Fang L."/>
            <person name="Lei T."/>
            <person name="Chen C."/>
            <person name="Chen H."/>
            <person name="Xu Z."/>
            <person name="Li H."/>
            <person name="Huang H."/>
            <person name="Zhang F."/>
            <person name="Xu H."/>
            <person name="Li N."/>
            <person name="Zhao C."/>
            <person name="Li S."/>
            <person name="Dong L."/>
            <person name="Huang Y."/>
            <person name="Li L."/>
            <person name="Xi Y."/>
            <person name="Qi Q."/>
            <person name="Li W."/>
            <person name="Zhang B."/>
            <person name="Hu W."/>
            <person name="Zhang Y."/>
            <person name="Tian X."/>
            <person name="Jiao Y."/>
            <person name="Liang X."/>
            <person name="Jin J."/>
            <person name="Gao L."/>
            <person name="Zheng W."/>
            <person name="Hao B."/>
            <person name="Liu S."/>
            <person name="Wang W."/>
            <person name="Yuan L."/>
            <person name="Cao M."/>
            <person name="McDermott J."/>
            <person name="Samudrala R."/>
            <person name="Wang J."/>
            <person name="Wong G.K."/>
            <person name="Yang H."/>
        </authorList>
    </citation>
    <scope>NUCLEOTIDE SEQUENCE [LARGE SCALE GENOMIC DNA]</scope>
    <source>
        <strain evidence="3">cv. 93-11</strain>
    </source>
</reference>
<feature type="region of interest" description="Disordered" evidence="1">
    <location>
        <begin position="237"/>
        <end position="330"/>
    </location>
</feature>
<dbReference type="HOGENOM" id="CLU_843038_0_0_1"/>
<sequence length="330" mass="35727">MRRHDNALRRGNDTIVVGPAKAGLGFQPPLTTCSTTDRCSTITQICQHVGPLHRRPSAGQPSYAEYRATPTGSSSHHGHLLLREQALSCCADLLYHQMRLIAPIWPPTTGRVPHAKPASTIVGHASRAVPVSTAISRTSLCRGLASDPSSNRCRAGQMRLSATPPTSRSRPSCLLPSQPRSPPPCLLPLQPRSPQQPMLPSASHLLLPLLPPSPQAPRHCRRCDGLSRHEFTLLTLTLSPRTPQHRHRRKLAPHQICPQEGRIRPGRLPRLPKCGPADEKRAPPPPSLRPPTKAGGRSGGGEAEERGGGEGVAEARLPSHPRGGRQERWG</sequence>
<evidence type="ECO:0000313" key="3">
    <source>
        <dbReference type="Proteomes" id="UP000007015"/>
    </source>
</evidence>
<feature type="compositionally biased region" description="Basic residues" evidence="1">
    <location>
        <begin position="243"/>
        <end position="252"/>
    </location>
</feature>
<feature type="compositionally biased region" description="Low complexity" evidence="1">
    <location>
        <begin position="187"/>
        <end position="200"/>
    </location>
</feature>
<keyword evidence="3" id="KW-1185">Reference proteome</keyword>
<dbReference type="AlphaFoldDB" id="B8AQE9"/>
<accession>B8AQE9</accession>
<dbReference type="Gramene" id="BGIOSGA012068-TA">
    <property type="protein sequence ID" value="BGIOSGA012068-PA"/>
    <property type="gene ID" value="BGIOSGA012068"/>
</dbReference>
<feature type="region of interest" description="Disordered" evidence="1">
    <location>
        <begin position="145"/>
        <end position="200"/>
    </location>
</feature>